<organism evidence="2 3">
    <name type="scientific">Microbacterium faecale</name>
    <dbReference type="NCBI Taxonomy" id="1804630"/>
    <lineage>
        <taxon>Bacteria</taxon>
        <taxon>Bacillati</taxon>
        <taxon>Actinomycetota</taxon>
        <taxon>Actinomycetes</taxon>
        <taxon>Micrococcales</taxon>
        <taxon>Microbacteriaceae</taxon>
        <taxon>Microbacterium</taxon>
    </lineage>
</organism>
<evidence type="ECO:0008006" key="4">
    <source>
        <dbReference type="Google" id="ProtNLM"/>
    </source>
</evidence>
<feature type="transmembrane region" description="Helical" evidence="1">
    <location>
        <begin position="63"/>
        <end position="80"/>
    </location>
</feature>
<feature type="transmembrane region" description="Helical" evidence="1">
    <location>
        <begin position="32"/>
        <end position="56"/>
    </location>
</feature>
<keyword evidence="1" id="KW-0472">Membrane</keyword>
<dbReference type="RefSeq" id="WP_188711763.1">
    <property type="nucleotide sequence ID" value="NZ_BMHO01000001.1"/>
</dbReference>
<proteinExistence type="predicted"/>
<dbReference type="AlphaFoldDB" id="A0A916Y9Z0"/>
<accession>A0A916Y9Z0</accession>
<evidence type="ECO:0000313" key="3">
    <source>
        <dbReference type="Proteomes" id="UP000633205"/>
    </source>
</evidence>
<reference evidence="2" key="1">
    <citation type="journal article" date="2014" name="Int. J. Syst. Evol. Microbiol.">
        <title>Complete genome sequence of Corynebacterium casei LMG S-19264T (=DSM 44701T), isolated from a smear-ripened cheese.</title>
        <authorList>
            <consortium name="US DOE Joint Genome Institute (JGI-PGF)"/>
            <person name="Walter F."/>
            <person name="Albersmeier A."/>
            <person name="Kalinowski J."/>
            <person name="Ruckert C."/>
        </authorList>
    </citation>
    <scope>NUCLEOTIDE SEQUENCE</scope>
    <source>
        <strain evidence="2">CGMCC 1.15152</strain>
    </source>
</reference>
<protein>
    <recommendedName>
        <fullName evidence="4">Histidinol dehydrogenase</fullName>
    </recommendedName>
</protein>
<feature type="transmembrane region" description="Helical" evidence="1">
    <location>
        <begin position="100"/>
        <end position="119"/>
    </location>
</feature>
<name>A0A916Y9Z0_9MICO</name>
<feature type="transmembrane region" description="Helical" evidence="1">
    <location>
        <begin position="7"/>
        <end position="26"/>
    </location>
</feature>
<evidence type="ECO:0000313" key="2">
    <source>
        <dbReference type="EMBL" id="GGD36302.1"/>
    </source>
</evidence>
<sequence>MAWPTRIISWLFAALAGAVFGVAGTISHPIAIGWFPVGLVVASVGCLALMIAVRLLIEDRASVLACGAGMIGALIVFSGRGPGGSVVVAQAAPGEFPYGVTWMIVLTGIVLIVAAWPRLRSGNAPTQ</sequence>
<gene>
    <name evidence="2" type="ORF">GCM10010915_16180</name>
</gene>
<dbReference type="EMBL" id="BMHO01000001">
    <property type="protein sequence ID" value="GGD36302.1"/>
    <property type="molecule type" value="Genomic_DNA"/>
</dbReference>
<keyword evidence="1" id="KW-0812">Transmembrane</keyword>
<reference evidence="2" key="2">
    <citation type="submission" date="2020-09" db="EMBL/GenBank/DDBJ databases">
        <authorList>
            <person name="Sun Q."/>
            <person name="Zhou Y."/>
        </authorList>
    </citation>
    <scope>NUCLEOTIDE SEQUENCE</scope>
    <source>
        <strain evidence="2">CGMCC 1.15152</strain>
    </source>
</reference>
<comment type="caution">
    <text evidence="2">The sequence shown here is derived from an EMBL/GenBank/DDBJ whole genome shotgun (WGS) entry which is preliminary data.</text>
</comment>
<evidence type="ECO:0000256" key="1">
    <source>
        <dbReference type="SAM" id="Phobius"/>
    </source>
</evidence>
<keyword evidence="3" id="KW-1185">Reference proteome</keyword>
<keyword evidence="1" id="KW-1133">Transmembrane helix</keyword>
<dbReference type="Proteomes" id="UP000633205">
    <property type="component" value="Unassembled WGS sequence"/>
</dbReference>